<name>A0A2S7MVX8_9BACI</name>
<proteinExistence type="predicted"/>
<dbReference type="RefSeq" id="WP_104850732.1">
    <property type="nucleotide sequence ID" value="NZ_PKOZ01000018.1"/>
</dbReference>
<dbReference type="Proteomes" id="UP000239663">
    <property type="component" value="Unassembled WGS sequence"/>
</dbReference>
<comment type="caution">
    <text evidence="2">The sequence shown here is derived from an EMBL/GenBank/DDBJ whole genome shotgun (WGS) entry which is preliminary data.</text>
</comment>
<dbReference type="AlphaFoldDB" id="A0A2S7MVX8"/>
<evidence type="ECO:0000313" key="3">
    <source>
        <dbReference type="Proteomes" id="UP000239663"/>
    </source>
</evidence>
<organism evidence="2 3">
    <name type="scientific">Pradoshia eiseniae</name>
    <dbReference type="NCBI Taxonomy" id="2064768"/>
    <lineage>
        <taxon>Bacteria</taxon>
        <taxon>Bacillati</taxon>
        <taxon>Bacillota</taxon>
        <taxon>Bacilli</taxon>
        <taxon>Bacillales</taxon>
        <taxon>Bacillaceae</taxon>
        <taxon>Pradoshia</taxon>
    </lineage>
</organism>
<dbReference type="OrthoDB" id="9853813at2"/>
<accession>A0A2S7MVX8</accession>
<protein>
    <submittedName>
        <fullName evidence="2">Uncharacterized protein</fullName>
    </submittedName>
</protein>
<sequence>MKSIKGIANQISFVLSVVCLFTFISLILFDPSTNHNLTLYLMVLATVAFVIGVVGIPFERKNEKKQVVKSVFSIIFSFFLALGLAILWVLPVFFPFGIPGIYP</sequence>
<feature type="transmembrane region" description="Helical" evidence="1">
    <location>
        <begin position="70"/>
        <end position="94"/>
    </location>
</feature>
<gene>
    <name evidence="2" type="ORF">CYL18_17215</name>
</gene>
<keyword evidence="1" id="KW-0812">Transmembrane</keyword>
<feature type="transmembrane region" description="Helical" evidence="1">
    <location>
        <begin position="12"/>
        <end position="31"/>
    </location>
</feature>
<keyword evidence="1" id="KW-1133">Transmembrane helix</keyword>
<keyword evidence="3" id="KW-1185">Reference proteome</keyword>
<evidence type="ECO:0000256" key="1">
    <source>
        <dbReference type="SAM" id="Phobius"/>
    </source>
</evidence>
<feature type="transmembrane region" description="Helical" evidence="1">
    <location>
        <begin position="37"/>
        <end position="58"/>
    </location>
</feature>
<dbReference type="EMBL" id="PKOZ01000018">
    <property type="protein sequence ID" value="PQD93898.1"/>
    <property type="molecule type" value="Genomic_DNA"/>
</dbReference>
<keyword evidence="1" id="KW-0472">Membrane</keyword>
<reference evidence="2 3" key="1">
    <citation type="submission" date="2017-12" db="EMBL/GenBank/DDBJ databases">
        <title>Taxonomic description and draft genome of Pradoshia cofamensis Gen. nov., sp. nov., a thermotolerant bacillale isolated from anterior gut of earthworm Eisenia fetida.</title>
        <authorList>
            <person name="Saha T."/>
            <person name="Chakraborty R."/>
        </authorList>
    </citation>
    <scope>NUCLEOTIDE SEQUENCE [LARGE SCALE GENOMIC DNA]</scope>
    <source>
        <strain evidence="2 3">EAG3</strain>
    </source>
</reference>
<evidence type="ECO:0000313" key="2">
    <source>
        <dbReference type="EMBL" id="PQD93898.1"/>
    </source>
</evidence>